<proteinExistence type="predicted"/>
<keyword evidence="1" id="KW-0472">Membrane</keyword>
<evidence type="ECO:0000313" key="2">
    <source>
        <dbReference type="EMBL" id="OKP82812.1"/>
    </source>
</evidence>
<comment type="caution">
    <text evidence="2">The sequence shown here is derived from an EMBL/GenBank/DDBJ whole genome shotgun (WGS) entry which is preliminary data.</text>
</comment>
<protein>
    <recommendedName>
        <fullName evidence="4">DUF3153 domain-containing protein</fullName>
    </recommendedName>
</protein>
<gene>
    <name evidence="2" type="ORF">A3844_23230</name>
</gene>
<dbReference type="Proteomes" id="UP000186058">
    <property type="component" value="Unassembled WGS sequence"/>
</dbReference>
<sequence>MDIAFNLKLDSRAESLAGGTIEDLLRSRLQAAGIELHKTKVGKSTEYQFLKSYASIQDVKLNAGNLDIVDTQVDTENKWLYTRYDVVAQPKLNAYSDKILDTLGTLSVPKSLVRLFMQSQELAFKLTLPYNLYGPNNADEQDGNTLTWHITMADSEPMRLVVYVPDIRNIVLAGGTVIVLLAAGVIFFIRRSKSRKPKA</sequence>
<dbReference type="RefSeq" id="WP_143192144.1">
    <property type="nucleotide sequence ID" value="NZ_LVWI01000065.1"/>
</dbReference>
<dbReference type="EMBL" id="LVWI01000065">
    <property type="protein sequence ID" value="OKP82812.1"/>
    <property type="molecule type" value="Genomic_DNA"/>
</dbReference>
<reference evidence="2 3" key="1">
    <citation type="submission" date="2016-03" db="EMBL/GenBank/DDBJ databases">
        <authorList>
            <person name="Sant'Anna F.H."/>
            <person name="Ambrosini A."/>
            <person name="Souza R."/>
            <person name="Bach E."/>
            <person name="Fernandes G."/>
            <person name="Balsanelli E."/>
            <person name="Baura V.A."/>
            <person name="Souza E.M."/>
            <person name="Passaglia L."/>
        </authorList>
    </citation>
    <scope>NUCLEOTIDE SEQUENCE [LARGE SCALE GENOMIC DNA]</scope>
    <source>
        <strain evidence="2 3">P26E</strain>
    </source>
</reference>
<organism evidence="2 3">
    <name type="scientific">Paenibacillus helianthi</name>
    <dbReference type="NCBI Taxonomy" id="1349432"/>
    <lineage>
        <taxon>Bacteria</taxon>
        <taxon>Bacillati</taxon>
        <taxon>Bacillota</taxon>
        <taxon>Bacilli</taxon>
        <taxon>Bacillales</taxon>
        <taxon>Paenibacillaceae</taxon>
        <taxon>Paenibacillus</taxon>
    </lineage>
</organism>
<keyword evidence="3" id="KW-1185">Reference proteome</keyword>
<name>A0ABX3EHP8_9BACL</name>
<evidence type="ECO:0000256" key="1">
    <source>
        <dbReference type="SAM" id="Phobius"/>
    </source>
</evidence>
<feature type="transmembrane region" description="Helical" evidence="1">
    <location>
        <begin position="170"/>
        <end position="189"/>
    </location>
</feature>
<evidence type="ECO:0008006" key="4">
    <source>
        <dbReference type="Google" id="ProtNLM"/>
    </source>
</evidence>
<keyword evidence="1" id="KW-1133">Transmembrane helix</keyword>
<keyword evidence="1" id="KW-0812">Transmembrane</keyword>
<accession>A0ABX3EHP8</accession>
<evidence type="ECO:0000313" key="3">
    <source>
        <dbReference type="Proteomes" id="UP000186058"/>
    </source>
</evidence>